<accession>A0A482PT00</accession>
<sequence>MRLPQQSTNTLSAPKGSITYIPEEQKNNSPRPSSSGRIIKTLRNNQASLTTSRLGYYNYLVNQNNSTEDVVAIGAMIQRDLRPHNAEEISNLSHLVKHSGNRKSSLLHNLLLVTSRIYQATKYPLTESSSLSPREYPPSPVLGSLHKETELTHIESHTEKRSRRVKRAGGEDGEVASSSRGGKRPIETDNDVELAEKRARHQGDNLPAEGNPSLKILSSRKASFTSSLHPSHWQSNEQKAVEEIFPRMLRIVSHLKESFRSHENISQNRLTEIDNKLHALWERLTSDKAKSEVYTLLRELQENLPAAGNPSLKMKPLPVYIPAPVAAAPAVNLPEASFTSFLYPSRWQSNEQKAVEEIFPRMIRTVGHLKESIRNHENISQDRLTEIDNKLHALWEHLTSDRAKIEVYTLLRELQENLPAAGNPSLKMKPLPEYVVIHPVRLPEAPLHLLHWSSNDQEAVKAIFPTMVSTINHLKTDIRYNENISQDRLTVIDGKLHTLWTSLTGELAKNEIYTLLRELQNSLPAMGNPSLKMRPLPEYIIDPRAALPEASFTFSLHLSRWSDSDQQALKQILPNMQVYISKLKIDISNHRNISQQRLTYIDNKLHALWKHLTGDLAKSEVYTLLRDLHKNLPAAGNPSLKMKPLPEYIAVPVPVPVPPPVAAAPAVNFPEASFTSSLHVSRWSDSDQLALKQILPHIQVNISKLKADISNHRNISQQRLMDIDNKLHALWEHLTSDLAKSEVYTLLRDLHKNLPAAGNPSLKMKPLPEYIAVPAPVPPPVAAAPAVNLPEASFTSSLHVSRWLGNEQQAVKMIFPNMNDSINYLKRQIRYYAGISQKKISEIDDKLHALWTHLTSELAKSEVYTLLRELQENLTAAGYRSFKMKPLPEYIPAPVAPAVNLPESSFTSVLHLSRWLSKEQQAVEVIFPSITNSINHLKRQIRNHANISQTYLSEIDDKLHALWEHLTSDQAKNEVYILHRELQDNLPATLKMKPLPDKQPAPWLMSDFTQRDISMMDLWSSHDKKVQSRVAPHLMYGLKKLAEKTSPTLADITKMDAALTQMLEQFTGDNAKATVHSIREAMFRHFQNIQVPTAKDIHLLFNRAPEYALTLPLHILKSVSDSLTIWTDSPRLHDARLKDIFGRIVIMKFIDDKIDALRGIDVAAVPVQEKLSPKHIQLLQAYRQLMTRIQPDRHERERLLQQISLEPELHRYIRQVEASLAFHTHKLLTEKIAEWGLLLRPEQQQAFLRYIDKYNHQTLSQQARQYLQMLSAPAVVLSTLPEQVTVRELSDFFTENSLYQRLKADHYTFNDRDTIIRFLLAAEGKQGLFTSELQPPFSEAVNELITEHLGEEYTRMPALREELYKAMENHLAHPQETFSIAVPPTLPASLQENFQAFSLLLSLLPAEQWFQMPVWSTPLLGTGVRFSADEHQLTDHAIIAGENPLRTSTRNFLFYLDALYYFHQRAIAGQLTTERVQKKLQSLGMTERFTSERVQFFVEKMATKPYQSLTQIHTLLTQSPTLAQGALIWSTEEYPLLKKLMPDTLLAHELSSSLLIYESQLGIFPKAPVAGPSGQPRYTLLSWPEFYRDHAQLWFSLARGHAADTTDFHPQSLLISQEGRCMGLAWLYLQAEDSIHYAVLQENLMTVSALRQTRERSHLPLTEADNSLLDNALQLIDKLQVQGNQYIQSNTFFNKASWQPDTLVTLFYKKGIQHLLVTTPTHTLVVQQLEDSFRVTDPNFGHADFASLMDALHFIESSVQLTPVLQQYYGLSVGHVRKQLQVYYTDSEEARYTLLQDATNILTDRLQHTTADRLAQLAEPVAVAGVSLPVKMLYDIGATLDGRRITSLPTPEQIPSLRLNGEVLHDYLSRTVLTTEQANNIRKILQTQGLYSGTRLIDPDMIRGTYDDMASSQVRLQRQATRVKQQLAGVLETLQQRFQSVTRSSGRHLSVEQIELTDVGSGRFSLQVRDGETLHPVSVEAPDVVSRFQKLSTMLSALPASGVMDFDLGMSVVGIVQYARMLQQGQEDSTLARLNLAMDIKQLSEATLGSMIQIAGNKFLNTEGIQGFRLESAVAEGLRSAATRTGGTMGKALSASARVLELPVLETALGTWNLYNSVTQLQQATRHSDIMAARVQVAFDSLSLGLAVASAVFPPLIIATGPVAAIGMGASSIARNVALKEERHEQWLEYKKFLTDGSKHIVVASPERGLLDFSANQVLGKMVLDLRQSPPLLTGERSFNADRKIGHRPDLGDWQIREKVGYAYSISPYYALAHGYANSKWPRSLPEIPAGEYDTIILGYGKQYKANTEIEYLSNKVVWREAVADSTSRDRRPPLEVLNSQCTVIAGERKTTVLPLRVLDELTSERTEQAISLKDYKFILKGGSGGLTVQVGGAGNYDIDANPAAQENILSFRGLPEEFPLTFDLSKQTQPVMLKTTDGEVPVMTITQKGITTLVGTAAGKDRLTGNDEDNTFHTSSGGGTVISGGGNNRYIIPRDLKTPLTLTLSNHSLSHEILLPETTLTELKPDAFELSLIYWAGNNIKVQLEDETQLNRFAGNFRGHTRDGITLEAVSREKGTQLAVSSCDVQRWQAVYPEENNRPDAILDRLHDMGWSLAPEVRFRGGETFASYAPLTHQLVYQLQERYSEFRLTGSRHYTTTVTGTPGSRYILMEPDTAQISPVQIILAGDNDHPETIDLLEAGPVLVEGKKDKDSVILTVATIQYSLQLTISGIEDTLPGTTRVSIQPQDTRLLSDVLRLLPEDGNWVGIFRSGYRPTINRLETLMTSDHVMTFLPRGAGSADQVLCLENLSGARKKLEGELLSGTLKGAWKADGKPPVPVNISELNIPPHSRMYLVFEGEKNVLLRSKVHAAPLKIKSGGEMRLSERQWQQQDSIIVNPDKYAPSLILEEFRRFSISSDETFSLKLMCHQGMVRIDRRTLSVKLFYHREQTGIGSLRITFRNFFTEVMDTEDSEIIEKELRPILIGDTHRFINSIYKEHLNVKLGDGNLNLAEIVMEHARIQKKETSEIIHTSHGAMQKSPEGLSLMENAITTISFTTDSGKKFPSFHSWFIEGLSERYESLPATPKAESLYYLTPEGDLQITYQVAEKMVNQAMIVSLPNYRQQWEKYPLSILSEIPQNNNTVVHSVLRVNGPTMLKRTIDYRGTDINSPVVSFSDTTFIDGEQMLSHGSRSARQFRSREEYMLWELQQRVSEAPSARAQDSWLMDTVARNGEWKITPEILRHASGYVRTTVSEWPYGWLKTGTILRTPEDKNTMVYLTTTQNSVFHRQGSGYQVYYRISNIYGANIVDNEPGETLCTLRPETCFEVTGVDERHYGRNIIYVLLAPCSKDHAGQSKTPGGDSLF</sequence>
<dbReference type="CDD" id="cd20495">
    <property type="entry name" value="C58_PaToxP-like"/>
    <property type="match status" value="1"/>
</dbReference>
<evidence type="ECO:0000256" key="1">
    <source>
        <dbReference type="ARBA" id="ARBA00022670"/>
    </source>
</evidence>
<evidence type="ECO:0000256" key="3">
    <source>
        <dbReference type="ARBA" id="ARBA00022807"/>
    </source>
</evidence>
<evidence type="ECO:0000256" key="4">
    <source>
        <dbReference type="SAM" id="MobiDB-lite"/>
    </source>
</evidence>
<feature type="region of interest" description="Disordered" evidence="4">
    <location>
        <begin position="149"/>
        <end position="189"/>
    </location>
</feature>
<keyword evidence="3" id="KW-0788">Thiol protease</keyword>
<dbReference type="Pfam" id="PF11996">
    <property type="entry name" value="DUF3491"/>
    <property type="match status" value="1"/>
</dbReference>
<reference evidence="5" key="1">
    <citation type="submission" date="2019-03" db="EMBL/GenBank/DDBJ databases">
        <title>Complete genome sequence of enteropathogenic Citrobacter rodentium strain DBS100.</title>
        <authorList>
            <person name="Popov G."/>
            <person name="Fiebig A."/>
            <person name="Shideler S."/>
            <person name="Coombes B."/>
            <person name="Savchenko A."/>
        </authorList>
    </citation>
    <scope>NUCLEOTIDE SEQUENCE</scope>
    <source>
        <strain evidence="5">DBS100</strain>
    </source>
</reference>
<evidence type="ECO:0000313" key="5">
    <source>
        <dbReference type="EMBL" id="QBY31019.1"/>
    </source>
</evidence>
<dbReference type="GO" id="GO:0006508">
    <property type="term" value="P:proteolysis"/>
    <property type="evidence" value="ECO:0007669"/>
    <property type="project" value="UniProtKB-KW"/>
</dbReference>
<feature type="region of interest" description="Disordered" evidence="4">
    <location>
        <begin position="1"/>
        <end position="37"/>
    </location>
</feature>
<feature type="region of interest" description="Disordered" evidence="4">
    <location>
        <begin position="2462"/>
        <end position="2485"/>
    </location>
</feature>
<feature type="compositionally biased region" description="Polar residues" evidence="4">
    <location>
        <begin position="27"/>
        <end position="37"/>
    </location>
</feature>
<protein>
    <submittedName>
        <fullName evidence="5">DUF3491 domain-containing protein</fullName>
    </submittedName>
</protein>
<name>A0A482PT00_CITRO</name>
<dbReference type="EMBL" id="CP038008">
    <property type="protein sequence ID" value="QBY31019.1"/>
    <property type="molecule type" value="Genomic_DNA"/>
</dbReference>
<proteinExistence type="predicted"/>
<dbReference type="InterPro" id="IPR006473">
    <property type="entry name" value="Peptidase_C58_Yopt"/>
</dbReference>
<feature type="compositionally biased region" description="Basic and acidic residues" evidence="4">
    <location>
        <begin position="149"/>
        <end position="159"/>
    </location>
</feature>
<keyword evidence="2" id="KW-0378">Hydrolase</keyword>
<dbReference type="InterPro" id="IPR021882">
    <property type="entry name" value="DUF3491"/>
</dbReference>
<dbReference type="NCBIfam" id="TIGR01586">
    <property type="entry name" value="yopT_cys_prot"/>
    <property type="match status" value="1"/>
</dbReference>
<evidence type="ECO:0000256" key="2">
    <source>
        <dbReference type="ARBA" id="ARBA00022801"/>
    </source>
</evidence>
<keyword evidence="1" id="KW-0645">Protease</keyword>
<dbReference type="GO" id="GO:0004197">
    <property type="term" value="F:cysteine-type endopeptidase activity"/>
    <property type="evidence" value="ECO:0007669"/>
    <property type="project" value="InterPro"/>
</dbReference>
<feature type="compositionally biased region" description="Polar residues" evidence="4">
    <location>
        <begin position="1"/>
        <end position="12"/>
    </location>
</feature>
<organism evidence="5">
    <name type="scientific">Citrobacter rodentium</name>
    <dbReference type="NCBI Taxonomy" id="67825"/>
    <lineage>
        <taxon>Bacteria</taxon>
        <taxon>Pseudomonadati</taxon>
        <taxon>Pseudomonadota</taxon>
        <taxon>Gammaproteobacteria</taxon>
        <taxon>Enterobacterales</taxon>
        <taxon>Enterobacteriaceae</taxon>
        <taxon>Citrobacter</taxon>
    </lineage>
</organism>
<gene>
    <name evidence="5" type="ORF">E2R62_20710</name>
</gene>